<comment type="caution">
    <text evidence="4">The sequence shown here is derived from an EMBL/GenBank/DDBJ whole genome shotgun (WGS) entry which is preliminary data.</text>
</comment>
<evidence type="ECO:0000313" key="5">
    <source>
        <dbReference type="Proteomes" id="UP001457282"/>
    </source>
</evidence>
<dbReference type="Pfam" id="PF23598">
    <property type="entry name" value="LRR_14"/>
    <property type="match status" value="1"/>
</dbReference>
<keyword evidence="2" id="KW-0677">Repeat</keyword>
<dbReference type="Gene3D" id="3.80.10.10">
    <property type="entry name" value="Ribonuclease Inhibitor"/>
    <property type="match status" value="1"/>
</dbReference>
<dbReference type="PANTHER" id="PTHR47186">
    <property type="entry name" value="LEUCINE-RICH REPEAT-CONTAINING PROTEIN 57"/>
    <property type="match status" value="1"/>
</dbReference>
<evidence type="ECO:0000313" key="4">
    <source>
        <dbReference type="EMBL" id="KAK9901056.1"/>
    </source>
</evidence>
<dbReference type="SUPFAM" id="SSF52058">
    <property type="entry name" value="L domain-like"/>
    <property type="match status" value="1"/>
</dbReference>
<evidence type="ECO:0000256" key="2">
    <source>
        <dbReference type="ARBA" id="ARBA00022737"/>
    </source>
</evidence>
<name>A0AAW1VEP2_RUBAR</name>
<dbReference type="InterPro" id="IPR032675">
    <property type="entry name" value="LRR_dom_sf"/>
</dbReference>
<protein>
    <recommendedName>
        <fullName evidence="3">Disease resistance R13L4/SHOC-2-like LRR domain-containing protein</fullName>
    </recommendedName>
</protein>
<dbReference type="SMART" id="SM00369">
    <property type="entry name" value="LRR_TYP"/>
    <property type="match status" value="2"/>
</dbReference>
<accession>A0AAW1VEP2</accession>
<sequence>MRSFFQDFVEDDDGNIIRCKMHDIVHDFVLYLTKDECFTVVVKGAKERMELPGDEVRHLTLLFAPEGPFPVSLLNNSKSLRTLTSFDSQLTSIGIEGFSQLKCLRTLHLRSNPITEVPKEIGGLIHLRYLDLSDNRELNELPDSLCNLYNLQTLRLKECSNLVKLPKEEAMRKLTNLKHLYVELCCNLKSKGIRGLRNLKTLDVFHVHGGDDSEGLRLEDLEKLHQLEGTLRIRNLKNVKDANAKLEETTLDEEIVNALQPHPDLESLRIEGYSAKTLCPNWMMSLHKLTRLALVNCRNCEVLPPLGKLPSLESLEIYWMDEVKKVGVEFLGIAPSSSSSSSGSAILFPKLKKLVFSLMSSWEEWEGVAGWTEDSQIKIMPSLKYLGFEYVPKLKTLPDFLRKTPLQHLVIRDNSPHLESIVKQRSGEEWAKISHIPNIQQVGR</sequence>
<dbReference type="InterPro" id="IPR055414">
    <property type="entry name" value="LRR_R13L4/SHOC2-like"/>
</dbReference>
<keyword evidence="5" id="KW-1185">Reference proteome</keyword>
<dbReference type="EMBL" id="JBEDUW010000338">
    <property type="protein sequence ID" value="KAK9901056.1"/>
    <property type="molecule type" value="Genomic_DNA"/>
</dbReference>
<evidence type="ECO:0000256" key="1">
    <source>
        <dbReference type="ARBA" id="ARBA00022614"/>
    </source>
</evidence>
<dbReference type="InterPro" id="IPR003591">
    <property type="entry name" value="Leu-rich_rpt_typical-subtyp"/>
</dbReference>
<dbReference type="AlphaFoldDB" id="A0AAW1VEP2"/>
<keyword evidence="1" id="KW-0433">Leucine-rich repeat</keyword>
<gene>
    <name evidence="4" type="ORF">M0R45_002294</name>
</gene>
<feature type="domain" description="Disease resistance R13L4/SHOC-2-like LRR" evidence="3">
    <location>
        <begin position="76"/>
        <end position="390"/>
    </location>
</feature>
<dbReference type="Proteomes" id="UP001457282">
    <property type="component" value="Unassembled WGS sequence"/>
</dbReference>
<proteinExistence type="predicted"/>
<organism evidence="4 5">
    <name type="scientific">Rubus argutus</name>
    <name type="common">Southern blackberry</name>
    <dbReference type="NCBI Taxonomy" id="59490"/>
    <lineage>
        <taxon>Eukaryota</taxon>
        <taxon>Viridiplantae</taxon>
        <taxon>Streptophyta</taxon>
        <taxon>Embryophyta</taxon>
        <taxon>Tracheophyta</taxon>
        <taxon>Spermatophyta</taxon>
        <taxon>Magnoliopsida</taxon>
        <taxon>eudicotyledons</taxon>
        <taxon>Gunneridae</taxon>
        <taxon>Pentapetalae</taxon>
        <taxon>rosids</taxon>
        <taxon>fabids</taxon>
        <taxon>Rosales</taxon>
        <taxon>Rosaceae</taxon>
        <taxon>Rosoideae</taxon>
        <taxon>Rosoideae incertae sedis</taxon>
        <taxon>Rubus</taxon>
    </lineage>
</organism>
<evidence type="ECO:0000259" key="3">
    <source>
        <dbReference type="Pfam" id="PF23598"/>
    </source>
</evidence>
<reference evidence="4 5" key="1">
    <citation type="journal article" date="2023" name="G3 (Bethesda)">
        <title>A chromosome-length genome assembly and annotation of blackberry (Rubus argutus, cv. 'Hillquist').</title>
        <authorList>
            <person name="Bruna T."/>
            <person name="Aryal R."/>
            <person name="Dudchenko O."/>
            <person name="Sargent D.J."/>
            <person name="Mead D."/>
            <person name="Buti M."/>
            <person name="Cavallini A."/>
            <person name="Hytonen T."/>
            <person name="Andres J."/>
            <person name="Pham M."/>
            <person name="Weisz D."/>
            <person name="Mascagni F."/>
            <person name="Usai G."/>
            <person name="Natali L."/>
            <person name="Bassil N."/>
            <person name="Fernandez G.E."/>
            <person name="Lomsadze A."/>
            <person name="Armour M."/>
            <person name="Olukolu B."/>
            <person name="Poorten T."/>
            <person name="Britton C."/>
            <person name="Davik J."/>
            <person name="Ashrafi H."/>
            <person name="Aiden E.L."/>
            <person name="Borodovsky M."/>
            <person name="Worthington M."/>
        </authorList>
    </citation>
    <scope>NUCLEOTIDE SEQUENCE [LARGE SCALE GENOMIC DNA]</scope>
    <source>
        <strain evidence="4">PI 553951</strain>
    </source>
</reference>
<dbReference type="PANTHER" id="PTHR47186:SF30">
    <property type="entry name" value="EF-HAND DOMAIN-CONTAINING PROTEIN"/>
    <property type="match status" value="1"/>
</dbReference>